<accession>A0A5D5AKL5</accession>
<sequence>MSVRFKPVPEPPDGLEAVAGVAAAVPAESNATASDADCCSRLVERTDVEGREAAATWLTFLRALELVETERDTYRRTANDVDPESLRTAFRSRVRDVPTVLEVLEDSTTGLEVATVTRRVRDRSTERTVGRSHREPDDCAEWAVRVERLLEWATLFGLVERTGDGNGSTVRYRRERADR</sequence>
<proteinExistence type="predicted"/>
<protein>
    <submittedName>
        <fullName evidence="1">Uncharacterized protein</fullName>
    </submittedName>
</protein>
<gene>
    <name evidence="1" type="ORF">FYC77_14090</name>
</gene>
<name>A0A5D5AKL5_9EURY</name>
<dbReference type="InterPro" id="IPR058821">
    <property type="entry name" value="Double_WHD-containing_halo"/>
</dbReference>
<evidence type="ECO:0000313" key="1">
    <source>
        <dbReference type="EMBL" id="TYT61377.1"/>
    </source>
</evidence>
<reference evidence="1 2" key="1">
    <citation type="submission" date="2019-08" db="EMBL/GenBank/DDBJ databases">
        <title>Archaea genome.</title>
        <authorList>
            <person name="Kajale S."/>
            <person name="Shouche Y."/>
            <person name="Deshpande N."/>
            <person name="Sharma A."/>
        </authorList>
    </citation>
    <scope>NUCLEOTIDE SEQUENCE [LARGE SCALE GENOMIC DNA]</scope>
    <source>
        <strain evidence="1 2">ESP3B_9</strain>
    </source>
</reference>
<dbReference type="Pfam" id="PF25947">
    <property type="entry name" value="WHD_halo_double"/>
    <property type="match status" value="1"/>
</dbReference>
<evidence type="ECO:0000313" key="2">
    <source>
        <dbReference type="Proteomes" id="UP000324104"/>
    </source>
</evidence>
<comment type="caution">
    <text evidence="1">The sequence shown here is derived from an EMBL/GenBank/DDBJ whole genome shotgun (WGS) entry which is preliminary data.</text>
</comment>
<dbReference type="EMBL" id="VTAW01000019">
    <property type="protein sequence ID" value="TYT61377.1"/>
    <property type="molecule type" value="Genomic_DNA"/>
</dbReference>
<organism evidence="1 2">
    <name type="scientific">Natrialba swarupiae</name>
    <dbReference type="NCBI Taxonomy" id="2448032"/>
    <lineage>
        <taxon>Archaea</taxon>
        <taxon>Methanobacteriati</taxon>
        <taxon>Methanobacteriota</taxon>
        <taxon>Stenosarchaea group</taxon>
        <taxon>Halobacteria</taxon>
        <taxon>Halobacteriales</taxon>
        <taxon>Natrialbaceae</taxon>
        <taxon>Natrialba</taxon>
    </lineage>
</organism>
<dbReference type="Proteomes" id="UP000324104">
    <property type="component" value="Unassembled WGS sequence"/>
</dbReference>
<dbReference type="AlphaFoldDB" id="A0A5D5AKL5"/>
<keyword evidence="2" id="KW-1185">Reference proteome</keyword>